<evidence type="ECO:0000313" key="2">
    <source>
        <dbReference type="Proteomes" id="UP000000305"/>
    </source>
</evidence>
<dbReference type="FunCoup" id="E9FWZ9">
    <property type="interactions" value="18"/>
</dbReference>
<accession>E9FWZ9</accession>
<keyword evidence="2" id="KW-1185">Reference proteome</keyword>
<dbReference type="GO" id="GO:0006879">
    <property type="term" value="P:intracellular iron ion homeostasis"/>
    <property type="evidence" value="ECO:0007669"/>
    <property type="project" value="InterPro"/>
</dbReference>
<dbReference type="PANTHER" id="PTHR11431">
    <property type="entry name" value="FERRITIN"/>
    <property type="match status" value="1"/>
</dbReference>
<organism evidence="1 2">
    <name type="scientific">Daphnia pulex</name>
    <name type="common">Water flea</name>
    <dbReference type="NCBI Taxonomy" id="6669"/>
    <lineage>
        <taxon>Eukaryota</taxon>
        <taxon>Metazoa</taxon>
        <taxon>Ecdysozoa</taxon>
        <taxon>Arthropoda</taxon>
        <taxon>Crustacea</taxon>
        <taxon>Branchiopoda</taxon>
        <taxon>Diplostraca</taxon>
        <taxon>Cladocera</taxon>
        <taxon>Anomopoda</taxon>
        <taxon>Daphniidae</taxon>
        <taxon>Daphnia</taxon>
    </lineage>
</organism>
<dbReference type="OrthoDB" id="6363126at2759"/>
<dbReference type="InterPro" id="IPR009078">
    <property type="entry name" value="Ferritin-like_SF"/>
</dbReference>
<name>E9FWZ9_DAPPU</name>
<dbReference type="GO" id="GO:0006826">
    <property type="term" value="P:iron ion transport"/>
    <property type="evidence" value="ECO:0007669"/>
    <property type="project" value="InterPro"/>
</dbReference>
<dbReference type="InterPro" id="IPR012347">
    <property type="entry name" value="Ferritin-like"/>
</dbReference>
<dbReference type="InParanoid" id="E9FWZ9"/>
<dbReference type="GO" id="GO:0008198">
    <property type="term" value="F:ferrous iron binding"/>
    <property type="evidence" value="ECO:0000318"/>
    <property type="project" value="GO_Central"/>
</dbReference>
<dbReference type="PANTHER" id="PTHR11431:SF51">
    <property type="entry name" value="FERRITIN"/>
    <property type="match status" value="1"/>
</dbReference>
<dbReference type="eggNOG" id="KOG2332">
    <property type="taxonomic scope" value="Eukaryota"/>
</dbReference>
<dbReference type="InterPro" id="IPR001519">
    <property type="entry name" value="Ferritin"/>
</dbReference>
<dbReference type="GO" id="GO:0008199">
    <property type="term" value="F:ferric iron binding"/>
    <property type="evidence" value="ECO:0000318"/>
    <property type="project" value="GO_Central"/>
</dbReference>
<dbReference type="GO" id="GO:0005737">
    <property type="term" value="C:cytoplasm"/>
    <property type="evidence" value="ECO:0000318"/>
    <property type="project" value="GO_Central"/>
</dbReference>
<dbReference type="Proteomes" id="UP000000305">
    <property type="component" value="Unassembled WGS sequence"/>
</dbReference>
<dbReference type="KEGG" id="dpx:DAPPUDRAFT_290511"/>
<sequence length="181" mass="20260">MGRAGECCSALLRFLMRVISYFLLTWKIDFTACSAVFSTFERHLPQVHNLINEHIAQSFVYSIMSSHFDTDAENRLGFGKYLSDLADTMWNNAVEIVKYTGKRGGSVAPLMDNSSGTGLRISGDVRKLSRAFLGHFLENQFVNKNVELIRQLSGFLTNLVPMSQETSGSDLALYLFDQSLA</sequence>
<dbReference type="EMBL" id="GL732526">
    <property type="protein sequence ID" value="EFX87984.1"/>
    <property type="molecule type" value="Genomic_DNA"/>
</dbReference>
<evidence type="ECO:0000313" key="1">
    <source>
        <dbReference type="EMBL" id="EFX87984.1"/>
    </source>
</evidence>
<reference evidence="1 2" key="1">
    <citation type="journal article" date="2011" name="Science">
        <title>The ecoresponsive genome of Daphnia pulex.</title>
        <authorList>
            <person name="Colbourne J.K."/>
            <person name="Pfrender M.E."/>
            <person name="Gilbert D."/>
            <person name="Thomas W.K."/>
            <person name="Tucker A."/>
            <person name="Oakley T.H."/>
            <person name="Tokishita S."/>
            <person name="Aerts A."/>
            <person name="Arnold G.J."/>
            <person name="Basu M.K."/>
            <person name="Bauer D.J."/>
            <person name="Caceres C.E."/>
            <person name="Carmel L."/>
            <person name="Casola C."/>
            <person name="Choi J.H."/>
            <person name="Detter J.C."/>
            <person name="Dong Q."/>
            <person name="Dusheyko S."/>
            <person name="Eads B.D."/>
            <person name="Frohlich T."/>
            <person name="Geiler-Samerotte K.A."/>
            <person name="Gerlach D."/>
            <person name="Hatcher P."/>
            <person name="Jogdeo S."/>
            <person name="Krijgsveld J."/>
            <person name="Kriventseva E.V."/>
            <person name="Kultz D."/>
            <person name="Laforsch C."/>
            <person name="Lindquist E."/>
            <person name="Lopez J."/>
            <person name="Manak J.R."/>
            <person name="Muller J."/>
            <person name="Pangilinan J."/>
            <person name="Patwardhan R.P."/>
            <person name="Pitluck S."/>
            <person name="Pritham E.J."/>
            <person name="Rechtsteiner A."/>
            <person name="Rho M."/>
            <person name="Rogozin I.B."/>
            <person name="Sakarya O."/>
            <person name="Salamov A."/>
            <person name="Schaack S."/>
            <person name="Shapiro H."/>
            <person name="Shiga Y."/>
            <person name="Skalitzky C."/>
            <person name="Smith Z."/>
            <person name="Souvorov A."/>
            <person name="Sung W."/>
            <person name="Tang Z."/>
            <person name="Tsuchiya D."/>
            <person name="Tu H."/>
            <person name="Vos H."/>
            <person name="Wang M."/>
            <person name="Wolf Y.I."/>
            <person name="Yamagata H."/>
            <person name="Yamada T."/>
            <person name="Ye Y."/>
            <person name="Shaw J.R."/>
            <person name="Andrews J."/>
            <person name="Crease T.J."/>
            <person name="Tang H."/>
            <person name="Lucas S.M."/>
            <person name="Robertson H.M."/>
            <person name="Bork P."/>
            <person name="Koonin E.V."/>
            <person name="Zdobnov E.M."/>
            <person name="Grigoriev I.V."/>
            <person name="Lynch M."/>
            <person name="Boore J.L."/>
        </authorList>
    </citation>
    <scope>NUCLEOTIDE SEQUENCE [LARGE SCALE GENOMIC DNA]</scope>
</reference>
<dbReference type="Gene3D" id="1.20.1260.10">
    <property type="match status" value="2"/>
</dbReference>
<dbReference type="HOGENOM" id="CLU_106438_0_0_1"/>
<protein>
    <submittedName>
        <fullName evidence="1">Ferritin 2 light chain-like protein</fullName>
    </submittedName>
</protein>
<dbReference type="SUPFAM" id="SSF47240">
    <property type="entry name" value="Ferritin-like"/>
    <property type="match status" value="1"/>
</dbReference>
<gene>
    <name evidence="1" type="primary">FER2</name>
    <name evidence="1" type="ORF">DAPPUDRAFT_290511</name>
</gene>
<proteinExistence type="predicted"/>
<dbReference type="AlphaFoldDB" id="E9FWZ9"/>